<evidence type="ECO:0000313" key="9">
    <source>
        <dbReference type="EMBL" id="HJA02376.1"/>
    </source>
</evidence>
<dbReference type="EMBL" id="DXAJ01000047">
    <property type="protein sequence ID" value="HJA02376.1"/>
    <property type="molecule type" value="Genomic_DNA"/>
</dbReference>
<feature type="transmembrane region" description="Helical" evidence="7">
    <location>
        <begin position="196"/>
        <end position="215"/>
    </location>
</feature>
<dbReference type="PANTHER" id="PTHR33545">
    <property type="entry name" value="UPF0750 MEMBRANE PROTEIN YITT-RELATED"/>
    <property type="match status" value="1"/>
</dbReference>
<accession>A0A9D2H2M6</accession>
<feature type="domain" description="DUF2179" evidence="8">
    <location>
        <begin position="244"/>
        <end position="298"/>
    </location>
</feature>
<comment type="subcellular location">
    <subcellularLocation>
        <location evidence="1">Cell membrane</location>
        <topology evidence="1">Multi-pass membrane protein</topology>
    </subcellularLocation>
</comment>
<keyword evidence="5 7" id="KW-0472">Membrane</keyword>
<dbReference type="GO" id="GO:0005886">
    <property type="term" value="C:plasma membrane"/>
    <property type="evidence" value="ECO:0007669"/>
    <property type="project" value="UniProtKB-SubCell"/>
</dbReference>
<keyword evidence="4 7" id="KW-1133">Transmembrane helix</keyword>
<dbReference type="CDD" id="cd16380">
    <property type="entry name" value="YitT_C"/>
    <property type="match status" value="1"/>
</dbReference>
<dbReference type="Pfam" id="PF02588">
    <property type="entry name" value="YitT_membrane"/>
    <property type="match status" value="1"/>
</dbReference>
<feature type="transmembrane region" description="Helical" evidence="7">
    <location>
        <begin position="100"/>
        <end position="121"/>
    </location>
</feature>
<evidence type="ECO:0000256" key="5">
    <source>
        <dbReference type="ARBA" id="ARBA00023136"/>
    </source>
</evidence>
<dbReference type="InterPro" id="IPR015867">
    <property type="entry name" value="N-reg_PII/ATP_PRibTrfase_C"/>
</dbReference>
<dbReference type="InterPro" id="IPR003740">
    <property type="entry name" value="YitT"/>
</dbReference>
<evidence type="ECO:0000256" key="6">
    <source>
        <dbReference type="SAM" id="MobiDB-lite"/>
    </source>
</evidence>
<dbReference type="Proteomes" id="UP000824221">
    <property type="component" value="Unassembled WGS sequence"/>
</dbReference>
<evidence type="ECO:0000313" key="10">
    <source>
        <dbReference type="Proteomes" id="UP000824221"/>
    </source>
</evidence>
<keyword evidence="3 7" id="KW-0812">Transmembrane</keyword>
<gene>
    <name evidence="9" type="ORF">H9797_03230</name>
</gene>
<dbReference type="Pfam" id="PF10035">
    <property type="entry name" value="DUF2179"/>
    <property type="match status" value="1"/>
</dbReference>
<feature type="transmembrane region" description="Helical" evidence="7">
    <location>
        <begin position="164"/>
        <end position="190"/>
    </location>
</feature>
<feature type="transmembrane region" description="Helical" evidence="7">
    <location>
        <begin position="21"/>
        <end position="46"/>
    </location>
</feature>
<feature type="compositionally biased region" description="Basic and acidic residues" evidence="6">
    <location>
        <begin position="309"/>
        <end position="318"/>
    </location>
</feature>
<proteinExistence type="predicted"/>
<evidence type="ECO:0000256" key="1">
    <source>
        <dbReference type="ARBA" id="ARBA00004651"/>
    </source>
</evidence>
<feature type="transmembrane region" description="Helical" evidence="7">
    <location>
        <begin position="66"/>
        <end position="88"/>
    </location>
</feature>
<evidence type="ECO:0000256" key="7">
    <source>
        <dbReference type="SAM" id="Phobius"/>
    </source>
</evidence>
<evidence type="ECO:0000259" key="8">
    <source>
        <dbReference type="Pfam" id="PF10035"/>
    </source>
</evidence>
<organism evidence="9 10">
    <name type="scientific">Candidatus Gallimonas gallistercoris</name>
    <dbReference type="NCBI Taxonomy" id="2838602"/>
    <lineage>
        <taxon>Bacteria</taxon>
        <taxon>Bacillati</taxon>
        <taxon>Bacillota</taxon>
        <taxon>Clostridia</taxon>
        <taxon>Candidatus Gallimonas</taxon>
    </lineage>
</organism>
<feature type="region of interest" description="Disordered" evidence="6">
    <location>
        <begin position="307"/>
        <end position="341"/>
    </location>
</feature>
<sequence>MKSMKTIFRKPSRYEVKQTVLRWLLVIFGNAVTAAASSFFIVPGGLVVGGTTGVGIFVEQIWDFEYARVVTVYAANIALFLLGTVLLGKSFFWATLAGTFLYPAFLSLFDAVNAAYVAAHGTTLSGGDLFLDVFYGSLLFGAGIGLVVRVGASTGGTDIPPLLLQHFFGIPVSISLWVLDFAVVLLQFFADATMQTVLYGIVICVLSSVVIEVVTPLGQRKMQVKIVSHRYPEIREMILNDLDRGVTMLYGKTGYLREKCYMLLTVVSPRELVRLKNKVQQIDPDAFLTVSVVSEVRGRGFSRESVYLPKEEEGKGDLLEETEDAEGAPERTAPPKSDRDR</sequence>
<comment type="caution">
    <text evidence="9">The sequence shown here is derived from an EMBL/GenBank/DDBJ whole genome shotgun (WGS) entry which is preliminary data.</text>
</comment>
<dbReference type="InterPro" id="IPR019264">
    <property type="entry name" value="DUF2179"/>
</dbReference>
<protein>
    <submittedName>
        <fullName evidence="9">YitT family protein</fullName>
    </submittedName>
</protein>
<evidence type="ECO:0000256" key="2">
    <source>
        <dbReference type="ARBA" id="ARBA00022475"/>
    </source>
</evidence>
<reference evidence="9" key="1">
    <citation type="journal article" date="2021" name="PeerJ">
        <title>Extensive microbial diversity within the chicken gut microbiome revealed by metagenomics and culture.</title>
        <authorList>
            <person name="Gilroy R."/>
            <person name="Ravi A."/>
            <person name="Getino M."/>
            <person name="Pursley I."/>
            <person name="Horton D.L."/>
            <person name="Alikhan N.F."/>
            <person name="Baker D."/>
            <person name="Gharbi K."/>
            <person name="Hall N."/>
            <person name="Watson M."/>
            <person name="Adriaenssens E.M."/>
            <person name="Foster-Nyarko E."/>
            <person name="Jarju S."/>
            <person name="Secka A."/>
            <person name="Antonio M."/>
            <person name="Oren A."/>
            <person name="Chaudhuri R.R."/>
            <person name="La Ragione R."/>
            <person name="Hildebrand F."/>
            <person name="Pallen M.J."/>
        </authorList>
    </citation>
    <scope>NUCLEOTIDE SEQUENCE</scope>
    <source>
        <strain evidence="9">CHK156-179</strain>
    </source>
</reference>
<dbReference type="Gene3D" id="3.30.70.120">
    <property type="match status" value="1"/>
</dbReference>
<evidence type="ECO:0000256" key="3">
    <source>
        <dbReference type="ARBA" id="ARBA00022692"/>
    </source>
</evidence>
<dbReference type="InterPro" id="IPR051461">
    <property type="entry name" value="UPF0750_membrane"/>
</dbReference>
<keyword evidence="2" id="KW-1003">Cell membrane</keyword>
<dbReference type="PIRSF" id="PIRSF006483">
    <property type="entry name" value="Membrane_protein_YitT"/>
    <property type="match status" value="1"/>
</dbReference>
<name>A0A9D2H2M6_9FIRM</name>
<feature type="transmembrane region" description="Helical" evidence="7">
    <location>
        <begin position="133"/>
        <end position="152"/>
    </location>
</feature>
<dbReference type="AlphaFoldDB" id="A0A9D2H2M6"/>
<evidence type="ECO:0000256" key="4">
    <source>
        <dbReference type="ARBA" id="ARBA00022989"/>
    </source>
</evidence>
<reference evidence="9" key="2">
    <citation type="submission" date="2021-04" db="EMBL/GenBank/DDBJ databases">
        <authorList>
            <person name="Gilroy R."/>
        </authorList>
    </citation>
    <scope>NUCLEOTIDE SEQUENCE</scope>
    <source>
        <strain evidence="9">CHK156-179</strain>
    </source>
</reference>
<dbReference type="PANTHER" id="PTHR33545:SF5">
    <property type="entry name" value="UPF0750 MEMBRANE PROTEIN YITT"/>
    <property type="match status" value="1"/>
</dbReference>